<keyword evidence="2" id="KW-1003">Cell membrane</keyword>
<dbReference type="GO" id="GO:0016763">
    <property type="term" value="F:pentosyltransferase activity"/>
    <property type="evidence" value="ECO:0007669"/>
    <property type="project" value="TreeGrafter"/>
</dbReference>
<keyword evidence="6 8" id="KW-1133">Transmembrane helix</keyword>
<comment type="caution">
    <text evidence="10">The sequence shown here is derived from an EMBL/GenBank/DDBJ whole genome shotgun (WGS) entry which is preliminary data.</text>
</comment>
<feature type="transmembrane region" description="Helical" evidence="8">
    <location>
        <begin position="117"/>
        <end position="132"/>
    </location>
</feature>
<feature type="transmembrane region" description="Helical" evidence="8">
    <location>
        <begin position="257"/>
        <end position="276"/>
    </location>
</feature>
<keyword evidence="7 8" id="KW-0472">Membrane</keyword>
<feature type="transmembrane region" description="Helical" evidence="8">
    <location>
        <begin position="20"/>
        <end position="38"/>
    </location>
</feature>
<evidence type="ECO:0000256" key="8">
    <source>
        <dbReference type="SAM" id="Phobius"/>
    </source>
</evidence>
<evidence type="ECO:0000256" key="1">
    <source>
        <dbReference type="ARBA" id="ARBA00004651"/>
    </source>
</evidence>
<reference evidence="10 11" key="1">
    <citation type="submission" date="2006-04" db="EMBL/GenBank/DDBJ databases">
        <authorList>
            <person name="Giovannoni S.J."/>
            <person name="Cho J.-C."/>
            <person name="Ferriera S."/>
            <person name="Johnson J."/>
            <person name="Kravitz S."/>
            <person name="Halpern A."/>
            <person name="Remington K."/>
            <person name="Beeson K."/>
            <person name="Tran B."/>
            <person name="Rogers Y.-H."/>
            <person name="Friedman R."/>
            <person name="Venter J.C."/>
        </authorList>
    </citation>
    <scope>NUCLEOTIDE SEQUENCE [LARGE SCALE GENOMIC DNA]</scope>
    <source>
        <strain evidence="10 11">HTCC1002</strain>
    </source>
</reference>
<keyword evidence="4" id="KW-0808">Transferase</keyword>
<evidence type="ECO:0000256" key="6">
    <source>
        <dbReference type="ARBA" id="ARBA00022989"/>
    </source>
</evidence>
<sequence>MSSKLNSYKINEMLINKNNINKLFYSFLIIHLILWTLIPTLTNNNLPLDTIEALAWGSNLDWGFNKHPPASAFFPEVIYQAFGSQDWVYYLLSQLFVVTAFIIVFKFAEELFKNKTLSLISVLLLEGIYFYNFTTPEFNVNVCQLPFWSLCVYYSWKIFDKKAINFKDCFLLGVFAAIGFLSKYLFVYLLISIVLLFFYIIFVKKYQKFDFKYLISFEVFIVLLIPHLIWLTNNDYITITYGLARTGLETSSLLDHITYPLIFLGKQIGILIPFFLMSFFLIKKIKLKVTLKDKKLLFLIFINLIPIGLMFLTSMLTGSKLRTMWMTPFYLFFGVFIIYIFQAQINLKKLNGFISIFLILFIFSPFAYAYISITETDKRTDYLGKEIAIKTEYLWKQNYTLPINVVLGDEWHAGNLSYHLNSRPVWEGLITKDKLNSLSKYICIDNICVGNR</sequence>
<feature type="transmembrane region" description="Helical" evidence="8">
    <location>
        <begin position="353"/>
        <end position="371"/>
    </location>
</feature>
<accession>Q1V244</accession>
<feature type="transmembrane region" description="Helical" evidence="8">
    <location>
        <begin position="87"/>
        <end position="105"/>
    </location>
</feature>
<evidence type="ECO:0000256" key="4">
    <source>
        <dbReference type="ARBA" id="ARBA00022679"/>
    </source>
</evidence>
<evidence type="ECO:0000256" key="3">
    <source>
        <dbReference type="ARBA" id="ARBA00022676"/>
    </source>
</evidence>
<feature type="transmembrane region" description="Helical" evidence="8">
    <location>
        <begin position="186"/>
        <end position="202"/>
    </location>
</feature>
<dbReference type="InterPro" id="IPR050297">
    <property type="entry name" value="LipidA_mod_glycosyltrf_83"/>
</dbReference>
<dbReference type="EMBL" id="AAPV01000001">
    <property type="protein sequence ID" value="EAS84684.1"/>
    <property type="molecule type" value="Genomic_DNA"/>
</dbReference>
<dbReference type="PANTHER" id="PTHR33908:SF9">
    <property type="entry name" value="BLL5595 PROTEIN"/>
    <property type="match status" value="1"/>
</dbReference>
<dbReference type="GO" id="GO:0005886">
    <property type="term" value="C:plasma membrane"/>
    <property type="evidence" value="ECO:0007669"/>
    <property type="project" value="UniProtKB-SubCell"/>
</dbReference>
<feature type="domain" description="Glycosyltransferase RgtA/B/C/D-like" evidence="9">
    <location>
        <begin position="66"/>
        <end position="230"/>
    </location>
</feature>
<feature type="transmembrane region" description="Helical" evidence="8">
    <location>
        <begin position="214"/>
        <end position="232"/>
    </location>
</feature>
<evidence type="ECO:0000313" key="11">
    <source>
        <dbReference type="Proteomes" id="UP000005306"/>
    </source>
</evidence>
<name>Q1V244_PELU1</name>
<proteinExistence type="predicted"/>
<evidence type="ECO:0000256" key="7">
    <source>
        <dbReference type="ARBA" id="ARBA00023136"/>
    </source>
</evidence>
<evidence type="ECO:0000256" key="2">
    <source>
        <dbReference type="ARBA" id="ARBA00022475"/>
    </source>
</evidence>
<protein>
    <recommendedName>
        <fullName evidence="9">Glycosyltransferase RgtA/B/C/D-like domain-containing protein</fullName>
    </recommendedName>
</protein>
<dbReference type="GO" id="GO:0009103">
    <property type="term" value="P:lipopolysaccharide biosynthetic process"/>
    <property type="evidence" value="ECO:0007669"/>
    <property type="project" value="UniProtKB-ARBA"/>
</dbReference>
<keyword evidence="3" id="KW-0328">Glycosyltransferase</keyword>
<dbReference type="Proteomes" id="UP000005306">
    <property type="component" value="Unassembled WGS sequence"/>
</dbReference>
<dbReference type="Pfam" id="PF13231">
    <property type="entry name" value="PMT_2"/>
    <property type="match status" value="1"/>
</dbReference>
<comment type="subcellular location">
    <subcellularLocation>
        <location evidence="1">Cell membrane</location>
        <topology evidence="1">Multi-pass membrane protein</topology>
    </subcellularLocation>
</comment>
<gene>
    <name evidence="10" type="ORF">PU1002_03166</name>
</gene>
<evidence type="ECO:0000256" key="5">
    <source>
        <dbReference type="ARBA" id="ARBA00022692"/>
    </source>
</evidence>
<evidence type="ECO:0000259" key="9">
    <source>
        <dbReference type="Pfam" id="PF13231"/>
    </source>
</evidence>
<evidence type="ECO:0000313" key="10">
    <source>
        <dbReference type="EMBL" id="EAS84684.1"/>
    </source>
</evidence>
<dbReference type="PANTHER" id="PTHR33908">
    <property type="entry name" value="MANNOSYLTRANSFERASE YKCB-RELATED"/>
    <property type="match status" value="1"/>
</dbReference>
<keyword evidence="5 8" id="KW-0812">Transmembrane</keyword>
<organism evidence="10 11">
    <name type="scientific">Pelagibacter ubique (strain HTCC1002)</name>
    <dbReference type="NCBI Taxonomy" id="314261"/>
    <lineage>
        <taxon>Bacteria</taxon>
        <taxon>Pseudomonadati</taxon>
        <taxon>Pseudomonadota</taxon>
        <taxon>Alphaproteobacteria</taxon>
        <taxon>Candidatus Pelagibacterales</taxon>
        <taxon>Candidatus Pelagibacteraceae</taxon>
        <taxon>Candidatus Pelagibacter</taxon>
    </lineage>
</organism>
<dbReference type="InterPro" id="IPR038731">
    <property type="entry name" value="RgtA/B/C-like"/>
</dbReference>
<feature type="transmembrane region" description="Helical" evidence="8">
    <location>
        <begin position="296"/>
        <end position="317"/>
    </location>
</feature>
<dbReference type="AlphaFoldDB" id="Q1V244"/>
<feature type="transmembrane region" description="Helical" evidence="8">
    <location>
        <begin position="323"/>
        <end position="341"/>
    </location>
</feature>
<dbReference type="HOGENOM" id="CLU_558690_0_0_5"/>